<organism evidence="1 2">
    <name type="scientific">Pleurostoma richardsiae</name>
    <dbReference type="NCBI Taxonomy" id="41990"/>
    <lineage>
        <taxon>Eukaryota</taxon>
        <taxon>Fungi</taxon>
        <taxon>Dikarya</taxon>
        <taxon>Ascomycota</taxon>
        <taxon>Pezizomycotina</taxon>
        <taxon>Sordariomycetes</taxon>
        <taxon>Sordariomycetidae</taxon>
        <taxon>Calosphaeriales</taxon>
        <taxon>Pleurostomataceae</taxon>
        <taxon>Pleurostoma</taxon>
    </lineage>
</organism>
<name>A0AA38S2V0_9PEZI</name>
<dbReference type="Proteomes" id="UP001174694">
    <property type="component" value="Unassembled WGS sequence"/>
</dbReference>
<proteinExistence type="predicted"/>
<reference evidence="1" key="1">
    <citation type="submission" date="2022-07" db="EMBL/GenBank/DDBJ databases">
        <title>Fungi with potential for degradation of polypropylene.</title>
        <authorList>
            <person name="Gostincar C."/>
        </authorList>
    </citation>
    <scope>NUCLEOTIDE SEQUENCE</scope>
    <source>
        <strain evidence="1">EXF-13308</strain>
    </source>
</reference>
<accession>A0AA38S2V0</accession>
<sequence>MSPPHNGTGISLPIMSYRRYSEEVNLGRLPSLPNCPHQAAKPGYTDWMTMPRHDNFNICLSCYEKVFANTGFRNQFVPARHRPPNKPIACDFGTSPWYRIAWLMTRKHGYPDLRLMHGIATVASMTDPCRGNHLSSRVWYSIRHPRFRSGIPDFGVCYQCAQSVEALFPNLRGIFVPPEQPEPTRDVCALHFAPGRNRFGLYFDLLESASDRAQRTQSAPDIRLLADKVLQLSELDECSRDEPVRGAAWYVMERLPDFTVCPECFHDVVYPQLVDGGGGGVGGGGGNAVARNFFQKPQWLHESSCQLYSDRMREVFRAACRTGDMRLLEDTLRERGKKEAEAMRKLAKIDRSMTAEASGEEAERVLREWKRWE</sequence>
<protein>
    <submittedName>
        <fullName evidence="1">Ser/Arg-related nuclear matrix protein</fullName>
    </submittedName>
</protein>
<dbReference type="AlphaFoldDB" id="A0AA38S2V0"/>
<dbReference type="EMBL" id="JANBVO010000013">
    <property type="protein sequence ID" value="KAJ9148235.1"/>
    <property type="molecule type" value="Genomic_DNA"/>
</dbReference>
<keyword evidence="2" id="KW-1185">Reference proteome</keyword>
<evidence type="ECO:0000313" key="1">
    <source>
        <dbReference type="EMBL" id="KAJ9148235.1"/>
    </source>
</evidence>
<gene>
    <name evidence="1" type="ORF">NKR23_g5134</name>
</gene>
<evidence type="ECO:0000313" key="2">
    <source>
        <dbReference type="Proteomes" id="UP001174694"/>
    </source>
</evidence>
<comment type="caution">
    <text evidence="1">The sequence shown here is derived from an EMBL/GenBank/DDBJ whole genome shotgun (WGS) entry which is preliminary data.</text>
</comment>